<gene>
    <name evidence="1" type="ORF">PISMIDRAFT_106181</name>
</gene>
<organism evidence="1 2">
    <name type="scientific">Pisolithus microcarpus 441</name>
    <dbReference type="NCBI Taxonomy" id="765257"/>
    <lineage>
        <taxon>Eukaryota</taxon>
        <taxon>Fungi</taxon>
        <taxon>Dikarya</taxon>
        <taxon>Basidiomycota</taxon>
        <taxon>Agaricomycotina</taxon>
        <taxon>Agaricomycetes</taxon>
        <taxon>Agaricomycetidae</taxon>
        <taxon>Boletales</taxon>
        <taxon>Sclerodermatineae</taxon>
        <taxon>Pisolithaceae</taxon>
        <taxon>Pisolithus</taxon>
    </lineage>
</organism>
<dbReference type="HOGENOM" id="CLU_013084_5_0_1"/>
<sequence>HAIKVYNDVAVEIGCPTIDWSQVSHYTFLEEFTLLVEGTEDVQKNHWTEPAVCELMKQTLCIQCAHEEVIQCNIEIWHLHTAIVDEHHLFDSVLKKLGTESSPILGAMAEHCQHHHHINTHILACLQCIYVMNGFSGNITPGI</sequence>
<dbReference type="OrthoDB" id="2676448at2759"/>
<dbReference type="EMBL" id="KN833769">
    <property type="protein sequence ID" value="KIK20232.1"/>
    <property type="molecule type" value="Genomic_DNA"/>
</dbReference>
<reference evidence="2" key="2">
    <citation type="submission" date="2015-01" db="EMBL/GenBank/DDBJ databases">
        <title>Evolutionary Origins and Diversification of the Mycorrhizal Mutualists.</title>
        <authorList>
            <consortium name="DOE Joint Genome Institute"/>
            <consortium name="Mycorrhizal Genomics Consortium"/>
            <person name="Kohler A."/>
            <person name="Kuo A."/>
            <person name="Nagy L.G."/>
            <person name="Floudas D."/>
            <person name="Copeland A."/>
            <person name="Barry K.W."/>
            <person name="Cichocki N."/>
            <person name="Veneault-Fourrey C."/>
            <person name="LaButti K."/>
            <person name="Lindquist E.A."/>
            <person name="Lipzen A."/>
            <person name="Lundell T."/>
            <person name="Morin E."/>
            <person name="Murat C."/>
            <person name="Riley R."/>
            <person name="Ohm R."/>
            <person name="Sun H."/>
            <person name="Tunlid A."/>
            <person name="Henrissat B."/>
            <person name="Grigoriev I.V."/>
            <person name="Hibbett D.S."/>
            <person name="Martin F."/>
        </authorList>
    </citation>
    <scope>NUCLEOTIDE SEQUENCE [LARGE SCALE GENOMIC DNA]</scope>
    <source>
        <strain evidence="2">441</strain>
    </source>
</reference>
<dbReference type="STRING" id="765257.A0A0C9ZCR0"/>
<protein>
    <submittedName>
        <fullName evidence="1">Uncharacterized protein</fullName>
    </submittedName>
</protein>
<reference evidence="1 2" key="1">
    <citation type="submission" date="2014-04" db="EMBL/GenBank/DDBJ databases">
        <authorList>
            <consortium name="DOE Joint Genome Institute"/>
            <person name="Kuo A."/>
            <person name="Kohler A."/>
            <person name="Costa M.D."/>
            <person name="Nagy L.G."/>
            <person name="Floudas D."/>
            <person name="Copeland A."/>
            <person name="Barry K.W."/>
            <person name="Cichocki N."/>
            <person name="Veneault-Fourrey C."/>
            <person name="LaButti K."/>
            <person name="Lindquist E.A."/>
            <person name="Lipzen A."/>
            <person name="Lundell T."/>
            <person name="Morin E."/>
            <person name="Murat C."/>
            <person name="Sun H."/>
            <person name="Tunlid A."/>
            <person name="Henrissat B."/>
            <person name="Grigoriev I.V."/>
            <person name="Hibbett D.S."/>
            <person name="Martin F."/>
            <person name="Nordberg H.P."/>
            <person name="Cantor M.N."/>
            <person name="Hua S.X."/>
        </authorList>
    </citation>
    <scope>NUCLEOTIDE SEQUENCE [LARGE SCALE GENOMIC DNA]</scope>
    <source>
        <strain evidence="1 2">441</strain>
    </source>
</reference>
<keyword evidence="2" id="KW-1185">Reference proteome</keyword>
<name>A0A0C9ZCR0_9AGAM</name>
<evidence type="ECO:0000313" key="2">
    <source>
        <dbReference type="Proteomes" id="UP000054018"/>
    </source>
</evidence>
<dbReference type="Proteomes" id="UP000054018">
    <property type="component" value="Unassembled WGS sequence"/>
</dbReference>
<evidence type="ECO:0000313" key="1">
    <source>
        <dbReference type="EMBL" id="KIK20232.1"/>
    </source>
</evidence>
<proteinExistence type="predicted"/>
<feature type="non-terminal residue" evidence="1">
    <location>
        <position position="1"/>
    </location>
</feature>
<accession>A0A0C9ZCR0</accession>
<dbReference type="AlphaFoldDB" id="A0A0C9ZCR0"/>